<evidence type="ECO:0000256" key="1">
    <source>
        <dbReference type="ARBA" id="ARBA00001946"/>
    </source>
</evidence>
<sequence length="239" mass="27627">MQEYNIFYGTRAVIFDFDNTLVEFNYYSRKALEAVAKDMSDYFNDISFSPGYEKILSILISISEKLDSEGVYDRNKWWEEALKELNLKVEKDQLYDWTSLYWSIASNNPVYDDAREIIEYLKSKGYKLGILTNDDGEGGNKLQRINKVDISSFFDKIVIAGTNGVKPKPNIQPFVYICEQLNEKVENCTMIGDDPVKDCLAAKKAGLKSILIDRESKVKFAELYADYVIRSLRELEEFL</sequence>
<dbReference type="Proteomes" id="UP000474054">
    <property type="component" value="Unassembled WGS sequence"/>
</dbReference>
<dbReference type="GO" id="GO:0046872">
    <property type="term" value="F:metal ion binding"/>
    <property type="evidence" value="ECO:0007669"/>
    <property type="project" value="UniProtKB-KW"/>
</dbReference>
<dbReference type="Proteomes" id="UP000426328">
    <property type="component" value="Chromosome"/>
</dbReference>
<dbReference type="Gene3D" id="1.10.150.520">
    <property type="match status" value="1"/>
</dbReference>
<dbReference type="EMBL" id="CP045482">
    <property type="protein sequence ID" value="QGR22623.1"/>
    <property type="molecule type" value="Genomic_DNA"/>
</dbReference>
<dbReference type="SFLD" id="SFLDG01129">
    <property type="entry name" value="C1.5:_HAD__Beta-PGM__Phosphata"/>
    <property type="match status" value="1"/>
</dbReference>
<dbReference type="NCBIfam" id="TIGR01549">
    <property type="entry name" value="HAD-SF-IA-v1"/>
    <property type="match status" value="1"/>
</dbReference>
<dbReference type="EMBL" id="WHYS01000001">
    <property type="protein sequence ID" value="MQL54834.1"/>
    <property type="molecule type" value="Genomic_DNA"/>
</dbReference>
<protein>
    <submittedName>
        <fullName evidence="7">HAD-IIIA family hydrolase</fullName>
    </submittedName>
</protein>
<dbReference type="SUPFAM" id="SSF56784">
    <property type="entry name" value="HAD-like"/>
    <property type="match status" value="1"/>
</dbReference>
<dbReference type="PRINTS" id="PR00413">
    <property type="entry name" value="HADHALOGNASE"/>
</dbReference>
<dbReference type="GO" id="GO:0016791">
    <property type="term" value="F:phosphatase activity"/>
    <property type="evidence" value="ECO:0007669"/>
    <property type="project" value="TreeGrafter"/>
</dbReference>
<keyword evidence="4 7" id="KW-0378">Hydrolase</keyword>
<dbReference type="InterPro" id="IPR051400">
    <property type="entry name" value="HAD-like_hydrolase"/>
</dbReference>
<keyword evidence="5" id="KW-0460">Magnesium</keyword>
<dbReference type="AlphaFoldDB" id="A0A650CXS2"/>
<comment type="similarity">
    <text evidence="2">Belongs to the HAD-like hydrolase superfamily.</text>
</comment>
<evidence type="ECO:0000313" key="7">
    <source>
        <dbReference type="EMBL" id="QGR22623.1"/>
    </source>
</evidence>
<evidence type="ECO:0000256" key="2">
    <source>
        <dbReference type="ARBA" id="ARBA00007958"/>
    </source>
</evidence>
<reference evidence="7 8" key="2">
    <citation type="submission" date="2019-10" db="EMBL/GenBank/DDBJ databases">
        <title>Genome Sequences from Six Type Strain Members of the Archaeal Family Sulfolobaceae: Acidianus ambivalens, Acidianus infernus, Metallosphaera prunae, Stygiolobus azoricus, Sulfolobus metallicus, and Sulfurisphaera ohwakuensis.</title>
        <authorList>
            <person name="Counts J.A."/>
            <person name="Kelly R.M."/>
        </authorList>
    </citation>
    <scope>NUCLEOTIDE SEQUENCE [LARGE SCALE GENOMIC DNA]</scope>
    <source>
        <strain evidence="7 8">LEI 10</strain>
    </source>
</reference>
<accession>A0A650CXS2</accession>
<dbReference type="GO" id="GO:0044281">
    <property type="term" value="P:small molecule metabolic process"/>
    <property type="evidence" value="ECO:0007669"/>
    <property type="project" value="UniProtKB-ARBA"/>
</dbReference>
<dbReference type="NCBIfam" id="TIGR01662">
    <property type="entry name" value="HAD-SF-IIIA"/>
    <property type="match status" value="1"/>
</dbReference>
<keyword evidence="3" id="KW-0479">Metal-binding</keyword>
<dbReference type="PANTHER" id="PTHR46470">
    <property type="entry name" value="N-ACYLNEURAMINATE-9-PHOSPHATASE"/>
    <property type="match status" value="1"/>
</dbReference>
<dbReference type="InterPro" id="IPR036412">
    <property type="entry name" value="HAD-like_sf"/>
</dbReference>
<evidence type="ECO:0000256" key="4">
    <source>
        <dbReference type="ARBA" id="ARBA00022801"/>
    </source>
</evidence>
<dbReference type="RefSeq" id="WP_152940163.1">
    <property type="nucleotide sequence ID" value="NZ_CP045482.1"/>
</dbReference>
<keyword evidence="8" id="KW-1185">Reference proteome</keyword>
<dbReference type="KEGG" id="aamb:D1866_12070"/>
<evidence type="ECO:0000256" key="5">
    <source>
        <dbReference type="ARBA" id="ARBA00022842"/>
    </source>
</evidence>
<dbReference type="Pfam" id="PF00702">
    <property type="entry name" value="Hydrolase"/>
    <property type="match status" value="1"/>
</dbReference>
<dbReference type="GeneID" id="42780481"/>
<evidence type="ECO:0000313" key="9">
    <source>
        <dbReference type="Proteomes" id="UP000474054"/>
    </source>
</evidence>
<reference evidence="6 9" key="1">
    <citation type="submission" date="2019-10" db="EMBL/GenBank/DDBJ databases">
        <title>Comparative genomics of sulfur disproportionating microorganisms.</title>
        <authorList>
            <person name="Ward L.M."/>
            <person name="Bertran E."/>
            <person name="Johnston D."/>
        </authorList>
    </citation>
    <scope>NUCLEOTIDE SEQUENCE [LARGE SCALE GENOMIC DNA]</scope>
    <source>
        <strain evidence="6 9">DSM 3772</strain>
    </source>
</reference>
<name>A0A650CXS2_ACIAM</name>
<organism evidence="7 8">
    <name type="scientific">Acidianus ambivalens</name>
    <name type="common">Desulfurolobus ambivalens</name>
    <dbReference type="NCBI Taxonomy" id="2283"/>
    <lineage>
        <taxon>Archaea</taxon>
        <taxon>Thermoproteota</taxon>
        <taxon>Thermoprotei</taxon>
        <taxon>Sulfolobales</taxon>
        <taxon>Sulfolobaceae</taxon>
        <taxon>Acidianus</taxon>
    </lineage>
</organism>
<evidence type="ECO:0000313" key="8">
    <source>
        <dbReference type="Proteomes" id="UP000426328"/>
    </source>
</evidence>
<dbReference type="Gene3D" id="3.40.50.1000">
    <property type="entry name" value="HAD superfamily/HAD-like"/>
    <property type="match status" value="1"/>
</dbReference>
<dbReference type="InterPro" id="IPR006439">
    <property type="entry name" value="HAD-SF_hydro_IA"/>
</dbReference>
<proteinExistence type="inferred from homology"/>
<evidence type="ECO:0000313" key="6">
    <source>
        <dbReference type="EMBL" id="MQL54834.1"/>
    </source>
</evidence>
<gene>
    <name evidence="7" type="ORF">D1866_12070</name>
    <name evidence="6" type="ORF">GFB69_03510</name>
</gene>
<dbReference type="PANTHER" id="PTHR46470:SF2">
    <property type="entry name" value="GLYCERALDEHYDE 3-PHOSPHATE PHOSPHATASE"/>
    <property type="match status" value="1"/>
</dbReference>
<comment type="cofactor">
    <cofactor evidence="1">
        <name>Mg(2+)</name>
        <dbReference type="ChEBI" id="CHEBI:18420"/>
    </cofactor>
</comment>
<dbReference type="SFLD" id="SFLDS00003">
    <property type="entry name" value="Haloacid_Dehalogenase"/>
    <property type="match status" value="1"/>
</dbReference>
<dbReference type="InterPro" id="IPR006549">
    <property type="entry name" value="HAD-SF_hydro_IIIA"/>
</dbReference>
<evidence type="ECO:0000256" key="3">
    <source>
        <dbReference type="ARBA" id="ARBA00022723"/>
    </source>
</evidence>
<dbReference type="InterPro" id="IPR023214">
    <property type="entry name" value="HAD_sf"/>
</dbReference>